<dbReference type="KEGG" id="kbs:EPA93_22460"/>
<name>A0A4P6JTF8_KTERU</name>
<dbReference type="RefSeq" id="WP_129889658.1">
    <property type="nucleotide sequence ID" value="NZ_CP035758.1"/>
</dbReference>
<evidence type="ECO:0000313" key="1">
    <source>
        <dbReference type="EMBL" id="QBD78605.1"/>
    </source>
</evidence>
<evidence type="ECO:0000313" key="2">
    <source>
        <dbReference type="Proteomes" id="UP000290365"/>
    </source>
</evidence>
<gene>
    <name evidence="1" type="ORF">EPA93_22460</name>
</gene>
<organism evidence="1 2">
    <name type="scientific">Ktedonosporobacter rubrisoli</name>
    <dbReference type="NCBI Taxonomy" id="2509675"/>
    <lineage>
        <taxon>Bacteria</taxon>
        <taxon>Bacillati</taxon>
        <taxon>Chloroflexota</taxon>
        <taxon>Ktedonobacteria</taxon>
        <taxon>Ktedonobacterales</taxon>
        <taxon>Ktedonosporobacteraceae</taxon>
        <taxon>Ktedonosporobacter</taxon>
    </lineage>
</organism>
<dbReference type="Proteomes" id="UP000290365">
    <property type="component" value="Chromosome"/>
</dbReference>
<dbReference type="AlphaFoldDB" id="A0A4P6JTF8"/>
<reference evidence="1 2" key="1">
    <citation type="submission" date="2019-01" db="EMBL/GenBank/DDBJ databases">
        <title>Ktedonosporobacter rubrisoli SCAWS-G2.</title>
        <authorList>
            <person name="Huang Y."/>
            <person name="Yan B."/>
        </authorList>
    </citation>
    <scope>NUCLEOTIDE SEQUENCE [LARGE SCALE GENOMIC DNA]</scope>
    <source>
        <strain evidence="1 2">SCAWS-G2</strain>
    </source>
</reference>
<protein>
    <submittedName>
        <fullName evidence="1">Uncharacterized protein</fullName>
    </submittedName>
</protein>
<dbReference type="EMBL" id="CP035758">
    <property type="protein sequence ID" value="QBD78605.1"/>
    <property type="molecule type" value="Genomic_DNA"/>
</dbReference>
<sequence length="265" mass="29937">MLENLHNKMPRLDEGEIEIAFYRNVAPALPIENGNEFSLYRPECSDLRGGTEPAQADENNLSILDFVRIRYLYKLLDEMYFQSPLFQPPLFQSPLRGAQETAGSPSFSVCSSLQNKRKDVHEPGKVTRYIVWSEVELPMTNSYPCEELRALFVQVLQRSGRASSPAEGLGIIPMMASWLSDLGYHVCYDTARIIDISAGTKLHEPFLLCIYDLAVEARPFVLQSGVTTPERYDRLLNAAITDIQTRTFCGVLYARCVVAFRRSGL</sequence>
<accession>A0A4P6JTF8</accession>
<proteinExistence type="predicted"/>
<keyword evidence="2" id="KW-1185">Reference proteome</keyword>